<accession>A0A8X6J9U9</accession>
<evidence type="ECO:0000313" key="1">
    <source>
        <dbReference type="EMBL" id="GFS49947.1"/>
    </source>
</evidence>
<gene>
    <name evidence="1" type="ORF">NPIL_464881</name>
</gene>
<sequence>MEESIPRKGGQLRSEGYPCIRYSLRPVSHNQIELLFLKYISRRCQHYAGTSLLSSKRRRWASEYLTSISPYTRCIFNGIRARACRFTKISSVTG</sequence>
<name>A0A8X6J9U9_NEPPI</name>
<protein>
    <submittedName>
        <fullName evidence="1">Uncharacterized protein</fullName>
    </submittedName>
</protein>
<dbReference type="Proteomes" id="UP000887013">
    <property type="component" value="Unassembled WGS sequence"/>
</dbReference>
<keyword evidence="2" id="KW-1185">Reference proteome</keyword>
<proteinExistence type="predicted"/>
<organism evidence="1 2">
    <name type="scientific">Nephila pilipes</name>
    <name type="common">Giant wood spider</name>
    <name type="synonym">Nephila maculata</name>
    <dbReference type="NCBI Taxonomy" id="299642"/>
    <lineage>
        <taxon>Eukaryota</taxon>
        <taxon>Metazoa</taxon>
        <taxon>Ecdysozoa</taxon>
        <taxon>Arthropoda</taxon>
        <taxon>Chelicerata</taxon>
        <taxon>Arachnida</taxon>
        <taxon>Araneae</taxon>
        <taxon>Araneomorphae</taxon>
        <taxon>Entelegynae</taxon>
        <taxon>Araneoidea</taxon>
        <taxon>Nephilidae</taxon>
        <taxon>Nephila</taxon>
    </lineage>
</organism>
<evidence type="ECO:0000313" key="2">
    <source>
        <dbReference type="Proteomes" id="UP000887013"/>
    </source>
</evidence>
<dbReference type="AlphaFoldDB" id="A0A8X6J9U9"/>
<comment type="caution">
    <text evidence="1">The sequence shown here is derived from an EMBL/GenBank/DDBJ whole genome shotgun (WGS) entry which is preliminary data.</text>
</comment>
<dbReference type="EMBL" id="BMAW01091444">
    <property type="protein sequence ID" value="GFS49947.1"/>
    <property type="molecule type" value="Genomic_DNA"/>
</dbReference>
<reference evidence="1" key="1">
    <citation type="submission" date="2020-08" db="EMBL/GenBank/DDBJ databases">
        <title>Multicomponent nature underlies the extraordinary mechanical properties of spider dragline silk.</title>
        <authorList>
            <person name="Kono N."/>
            <person name="Nakamura H."/>
            <person name="Mori M."/>
            <person name="Yoshida Y."/>
            <person name="Ohtoshi R."/>
            <person name="Malay A.D."/>
            <person name="Moran D.A.P."/>
            <person name="Tomita M."/>
            <person name="Numata K."/>
            <person name="Arakawa K."/>
        </authorList>
    </citation>
    <scope>NUCLEOTIDE SEQUENCE</scope>
</reference>